<evidence type="ECO:0000313" key="3">
    <source>
        <dbReference type="Proteomes" id="UP000649955"/>
    </source>
</evidence>
<dbReference type="EMBL" id="BNAW01000003">
    <property type="protein sequence ID" value="GHF99598.1"/>
    <property type="molecule type" value="Genomic_DNA"/>
</dbReference>
<proteinExistence type="predicted"/>
<keyword evidence="3" id="KW-1185">Reference proteome</keyword>
<dbReference type="Proteomes" id="UP000649955">
    <property type="component" value="Unassembled WGS sequence"/>
</dbReference>
<protein>
    <submittedName>
        <fullName evidence="2">Uncharacterized protein</fullName>
    </submittedName>
</protein>
<feature type="chain" id="PRO_5046653330" evidence="1">
    <location>
        <begin position="22"/>
        <end position="162"/>
    </location>
</feature>
<gene>
    <name evidence="2" type="ORF">GCM10017567_13220</name>
</gene>
<accession>A0ABQ3K1M0</accession>
<keyword evidence="1" id="KW-0732">Signal</keyword>
<comment type="caution">
    <text evidence="2">The sequence shown here is derived from an EMBL/GenBank/DDBJ whole genome shotgun (WGS) entry which is preliminary data.</text>
</comment>
<organism evidence="2 3">
    <name type="scientific">Amycolatopsis bullii</name>
    <dbReference type="NCBI Taxonomy" id="941987"/>
    <lineage>
        <taxon>Bacteria</taxon>
        <taxon>Bacillati</taxon>
        <taxon>Actinomycetota</taxon>
        <taxon>Actinomycetes</taxon>
        <taxon>Pseudonocardiales</taxon>
        <taxon>Pseudonocardiaceae</taxon>
        <taxon>Amycolatopsis</taxon>
    </lineage>
</organism>
<feature type="signal peptide" evidence="1">
    <location>
        <begin position="1"/>
        <end position="21"/>
    </location>
</feature>
<sequence>MHTLGRSAVALALATALAGCANTSPPPPTSSAPPAASTSPTLDLAQQALCGRLQVFSTLLLHFSADLARTVLPDDGGGRERPGAAELARQADVIAGAGAELAKTAPTAVKADVDTVLEATAEAKAHLAPGGTPGSAVEPMYRQDTEAARTALGQYGPCPHSN</sequence>
<dbReference type="PROSITE" id="PS51257">
    <property type="entry name" value="PROKAR_LIPOPROTEIN"/>
    <property type="match status" value="1"/>
</dbReference>
<dbReference type="RefSeq" id="WP_191307216.1">
    <property type="nucleotide sequence ID" value="NZ_BNAW01000003.1"/>
</dbReference>
<evidence type="ECO:0000313" key="2">
    <source>
        <dbReference type="EMBL" id="GHF99598.1"/>
    </source>
</evidence>
<name>A0ABQ3K1M0_9PSEU</name>
<reference evidence="3" key="1">
    <citation type="journal article" date="2019" name="Int. J. Syst. Evol. Microbiol.">
        <title>The Global Catalogue of Microorganisms (GCM) 10K type strain sequencing project: providing services to taxonomists for standard genome sequencing and annotation.</title>
        <authorList>
            <consortium name="The Broad Institute Genomics Platform"/>
            <consortium name="The Broad Institute Genome Sequencing Center for Infectious Disease"/>
            <person name="Wu L."/>
            <person name="Ma J."/>
        </authorList>
    </citation>
    <scope>NUCLEOTIDE SEQUENCE [LARGE SCALE GENOMIC DNA]</scope>
    <source>
        <strain evidence="3">CGMCC 4.7680</strain>
    </source>
</reference>
<evidence type="ECO:0000256" key="1">
    <source>
        <dbReference type="SAM" id="SignalP"/>
    </source>
</evidence>